<reference evidence="1 2" key="1">
    <citation type="submission" date="2021-05" db="EMBL/GenBank/DDBJ databases">
        <title>Biocontrol using Exiguobacterium acetylicum SI17 against litchi downy blight caused by Peronophythora litchii.</title>
        <authorList>
            <person name="Zheng L."/>
        </authorList>
    </citation>
    <scope>NUCLEOTIDE SEQUENCE [LARGE SCALE GENOMIC DNA]</scope>
    <source>
        <strain evidence="1 2">SI17</strain>
    </source>
</reference>
<dbReference type="EMBL" id="CP075897">
    <property type="protein sequence ID" value="QWB29564.1"/>
    <property type="molecule type" value="Genomic_DNA"/>
</dbReference>
<dbReference type="EC" id="2.1.1.-" evidence="1"/>
<protein>
    <submittedName>
        <fullName evidence="1">Flagellin lysine-N-methylase</fullName>
        <ecNumber evidence="1">2.1.1.-</ecNumber>
    </submittedName>
</protein>
<evidence type="ECO:0000313" key="1">
    <source>
        <dbReference type="EMBL" id="QWB29564.1"/>
    </source>
</evidence>
<gene>
    <name evidence="1" type="primary">fliB</name>
    <name evidence="1" type="ORF">KKI46_13350</name>
</gene>
<organism evidence="1 2">
    <name type="scientific">Exiguobacterium acetylicum</name>
    <name type="common">Brevibacterium acetylicum</name>
    <dbReference type="NCBI Taxonomy" id="41170"/>
    <lineage>
        <taxon>Bacteria</taxon>
        <taxon>Bacillati</taxon>
        <taxon>Bacillota</taxon>
        <taxon>Bacilli</taxon>
        <taxon>Bacillales</taxon>
        <taxon>Bacillales Family XII. Incertae Sedis</taxon>
        <taxon>Exiguobacterium</taxon>
    </lineage>
</organism>
<proteinExistence type="predicted"/>
<keyword evidence="1" id="KW-0282">Flagellum</keyword>
<dbReference type="RefSeq" id="WP_214813186.1">
    <property type="nucleotide sequence ID" value="NZ_CP075897.1"/>
</dbReference>
<keyword evidence="1" id="KW-0808">Transferase</keyword>
<dbReference type="NCBIfam" id="NF038110">
    <property type="entry name" value="Lys_methyl_FliB"/>
    <property type="match status" value="1"/>
</dbReference>
<dbReference type="GO" id="GO:0008168">
    <property type="term" value="F:methyltransferase activity"/>
    <property type="evidence" value="ECO:0007669"/>
    <property type="project" value="UniProtKB-KW"/>
</dbReference>
<evidence type="ECO:0000313" key="2">
    <source>
        <dbReference type="Proteomes" id="UP000679498"/>
    </source>
</evidence>
<keyword evidence="2" id="KW-1185">Reference proteome</keyword>
<dbReference type="Proteomes" id="UP000679498">
    <property type="component" value="Chromosome"/>
</dbReference>
<name>A0ABX8G854_EXIAC</name>
<accession>A0ABX8G854</accession>
<keyword evidence="1" id="KW-0966">Cell projection</keyword>
<dbReference type="GeneID" id="88812677"/>
<dbReference type="GO" id="GO:0032259">
    <property type="term" value="P:methylation"/>
    <property type="evidence" value="ECO:0007669"/>
    <property type="project" value="UniProtKB-KW"/>
</dbReference>
<sequence length="410" mass="47930">MNLKTKNETLIPQYMKEFKCIGSLCEDSCCSGWKVTIDEKTYRKYRKSQHIELKPKFKKYIKRQRSQATESNFAKIKMDESNACSFLDEKSLCSIQTALGEEYLSNTCSTYPRIVNSVNGMIEKAATISCPEAARLILLNPNPMQFDHFLDENSPASINKELQTKTNKDALKHYFWDIRIFSIGLIQNRNYDIESRLILLGLFFQNLQKKNDLGLCNEVPNLISNFSNMINQGDFDEALEEIPEKPKVNLMLFKEIIKNKFSKGISNKRYFECLNEMIQGLKESNTSDSIDNIAHYKKILDENYKPFIKSHEYMLENYIVNYIFKNLYPLEYNKPFDDYIMLVIHYSLIKNHLIGMSAYHKGLTPDLVVKLIQSFAKSIEHDPIYLYRILRFIEDNECNNMAYMAVFIKS</sequence>
<keyword evidence="1" id="KW-0969">Cilium</keyword>
<keyword evidence="1" id="KW-0489">Methyltransferase</keyword>